<evidence type="ECO:0000256" key="5">
    <source>
        <dbReference type="PROSITE-ProRule" id="PRU01248"/>
    </source>
</evidence>
<dbReference type="PROSITE" id="PS51898">
    <property type="entry name" value="TYR_RECOMBINASE"/>
    <property type="match status" value="1"/>
</dbReference>
<comment type="caution">
    <text evidence="8">The sequence shown here is derived from an EMBL/GenBank/DDBJ whole genome shotgun (WGS) entry which is preliminary data.</text>
</comment>
<sequence length="305" mass="34344">MTSHEGITSLLAHLRLANYSPATLSLYAQQLKPFAAWLVSQQLHDLRMVTRAHIGTYQLYVRGESIGRETQALRVRVVKRLYQHLTNEGRLVLDPTEGVQEISRRQVLPRAVLTEGEMKRLLAAPDTTTPMGIRGRALLEVFYATGVRIGELEKVRVNDVDLATQTLHIQHAKGGTPRCVPLGQHAVQWLTLYLDQVRPDLVKPRPFERSLFVARGGRPLCKTQMRVLLRECRATANVCKAVTPHILRHSCATHLLRAGANLRSIQELLGHRRLATTVLYTRVAPMDVKATHERYHPGSQNHVAD</sequence>
<evidence type="ECO:0000313" key="9">
    <source>
        <dbReference type="Proteomes" id="UP001620397"/>
    </source>
</evidence>
<dbReference type="Pfam" id="PF00589">
    <property type="entry name" value="Phage_integrase"/>
    <property type="match status" value="1"/>
</dbReference>
<dbReference type="Pfam" id="PF02899">
    <property type="entry name" value="Phage_int_SAM_1"/>
    <property type="match status" value="1"/>
</dbReference>
<accession>A0ABW8KID0</accession>
<evidence type="ECO:0000256" key="2">
    <source>
        <dbReference type="ARBA" id="ARBA00022908"/>
    </source>
</evidence>
<dbReference type="SUPFAM" id="SSF47823">
    <property type="entry name" value="lambda integrase-like, N-terminal domain"/>
    <property type="match status" value="1"/>
</dbReference>
<dbReference type="InterPro" id="IPR002104">
    <property type="entry name" value="Integrase_catalytic"/>
</dbReference>
<keyword evidence="4" id="KW-0233">DNA recombination</keyword>
<dbReference type="Proteomes" id="UP001620397">
    <property type="component" value="Unassembled WGS sequence"/>
</dbReference>
<keyword evidence="1" id="KW-0159">Chromosome partition</keyword>
<name>A0ABW8KID0_9GAMM</name>
<reference evidence="8 9" key="1">
    <citation type="submission" date="2020-10" db="EMBL/GenBank/DDBJ databases">
        <title>Phylogeny of dyella-like bacteria.</title>
        <authorList>
            <person name="Fu J."/>
        </authorList>
    </citation>
    <scope>NUCLEOTIDE SEQUENCE [LARGE SCALE GENOMIC DNA]</scope>
    <source>
        <strain evidence="8 9">DKC-1</strain>
    </source>
</reference>
<evidence type="ECO:0000259" key="6">
    <source>
        <dbReference type="PROSITE" id="PS51898"/>
    </source>
</evidence>
<keyword evidence="9" id="KW-1185">Reference proteome</keyword>
<dbReference type="PANTHER" id="PTHR30349">
    <property type="entry name" value="PHAGE INTEGRASE-RELATED"/>
    <property type="match status" value="1"/>
</dbReference>
<dbReference type="Gene3D" id="1.10.443.10">
    <property type="entry name" value="Intergrase catalytic core"/>
    <property type="match status" value="1"/>
</dbReference>
<evidence type="ECO:0000256" key="1">
    <source>
        <dbReference type="ARBA" id="ARBA00022829"/>
    </source>
</evidence>
<keyword evidence="2" id="KW-0229">DNA integration</keyword>
<gene>
    <name evidence="8" type="ORF">ISP14_13945</name>
</gene>
<dbReference type="InterPro" id="IPR010998">
    <property type="entry name" value="Integrase_recombinase_N"/>
</dbReference>
<organism evidence="8 9">
    <name type="scientific">Dyella agri</name>
    <dbReference type="NCBI Taxonomy" id="1926869"/>
    <lineage>
        <taxon>Bacteria</taxon>
        <taxon>Pseudomonadati</taxon>
        <taxon>Pseudomonadota</taxon>
        <taxon>Gammaproteobacteria</taxon>
        <taxon>Lysobacterales</taxon>
        <taxon>Rhodanobacteraceae</taxon>
        <taxon>Dyella</taxon>
    </lineage>
</organism>
<keyword evidence="3 5" id="KW-0238">DNA-binding</keyword>
<evidence type="ECO:0000259" key="7">
    <source>
        <dbReference type="PROSITE" id="PS51900"/>
    </source>
</evidence>
<dbReference type="EMBL" id="JADIKL010000008">
    <property type="protein sequence ID" value="MFK2931895.1"/>
    <property type="molecule type" value="Genomic_DNA"/>
</dbReference>
<dbReference type="InterPro" id="IPR050090">
    <property type="entry name" value="Tyrosine_recombinase_XerCD"/>
</dbReference>
<dbReference type="Gene3D" id="1.10.150.130">
    <property type="match status" value="1"/>
</dbReference>
<dbReference type="InterPro" id="IPR013762">
    <property type="entry name" value="Integrase-like_cat_sf"/>
</dbReference>
<feature type="domain" description="Tyr recombinase" evidence="6">
    <location>
        <begin position="107"/>
        <end position="293"/>
    </location>
</feature>
<dbReference type="RefSeq" id="WP_404540972.1">
    <property type="nucleotide sequence ID" value="NZ_JADIKL010000008.1"/>
</dbReference>
<dbReference type="InterPro" id="IPR044068">
    <property type="entry name" value="CB"/>
</dbReference>
<protein>
    <submittedName>
        <fullName evidence="8">Tyrosine-type recombinase/integrase</fullName>
    </submittedName>
</protein>
<dbReference type="InterPro" id="IPR011010">
    <property type="entry name" value="DNA_brk_join_enz"/>
</dbReference>
<dbReference type="SUPFAM" id="SSF56349">
    <property type="entry name" value="DNA breaking-rejoining enzymes"/>
    <property type="match status" value="1"/>
</dbReference>
<proteinExistence type="predicted"/>
<feature type="domain" description="Core-binding (CB)" evidence="7">
    <location>
        <begin position="1"/>
        <end position="86"/>
    </location>
</feature>
<dbReference type="PROSITE" id="PS51900">
    <property type="entry name" value="CB"/>
    <property type="match status" value="1"/>
</dbReference>
<dbReference type="InterPro" id="IPR004107">
    <property type="entry name" value="Integrase_SAM-like_N"/>
</dbReference>
<evidence type="ECO:0000256" key="4">
    <source>
        <dbReference type="ARBA" id="ARBA00023172"/>
    </source>
</evidence>
<evidence type="ECO:0000313" key="8">
    <source>
        <dbReference type="EMBL" id="MFK2931895.1"/>
    </source>
</evidence>
<dbReference type="PANTHER" id="PTHR30349:SF81">
    <property type="entry name" value="TYROSINE RECOMBINASE XERC"/>
    <property type="match status" value="1"/>
</dbReference>
<evidence type="ECO:0000256" key="3">
    <source>
        <dbReference type="ARBA" id="ARBA00023125"/>
    </source>
</evidence>